<dbReference type="OMA" id="MHYAYED"/>
<dbReference type="RefSeq" id="WP_013160699.1">
    <property type="nucleotide sequence ID" value="NZ_CCYS01000037.1"/>
</dbReference>
<dbReference type="Proteomes" id="UP000250080">
    <property type="component" value="Chromosome I"/>
</dbReference>
<dbReference type="PANTHER" id="PTHR31126:SF1">
    <property type="entry name" value="TYROSINE SPECIFIC PROTEIN PHOSPHATASES DOMAIN-CONTAINING PROTEIN"/>
    <property type="match status" value="1"/>
</dbReference>
<dbReference type="Pfam" id="PF13350">
    <property type="entry name" value="Y_phosphatase3"/>
    <property type="match status" value="1"/>
</dbReference>
<evidence type="ECO:0000313" key="3">
    <source>
        <dbReference type="EMBL" id="SCQ79848.1"/>
    </source>
</evidence>
<sequence>MTANPASQPTPGQSTPSQPAPGAHIELESLPNLRDIGGYPITGGGRVRTGVLYRSAALSRLSPADADALQRRDIRTIFDFRTEVERTAQPDVVPDGMHVVLADVLADAASAAPDEMLEAIKDPLRASQLLAGDQTAAIFDETYRQIVSSDSALAAYRSFFTDIADPANRPALFHCTSGKDRTGWAAAALLLLLGVDEADVFHDYELTNQYLPRSAAAMIKKFTDGGGDPSTLTPVLGVDPKYLRAALTEMTSRFGSITGYFRDGLGMEDDAQDTLRAALTA</sequence>
<name>A0A0A8QPB1_9ACTN</name>
<dbReference type="InterPro" id="IPR026893">
    <property type="entry name" value="Tyr/Ser_Pase_IphP-type"/>
</dbReference>
<protein>
    <submittedName>
        <fullName evidence="3">Secreted tyrosine phosphatase</fullName>
    </submittedName>
</protein>
<evidence type="ECO:0000313" key="4">
    <source>
        <dbReference type="Proteomes" id="UP000250080"/>
    </source>
</evidence>
<gene>
    <name evidence="3" type="ORF">PFR_JS23_1501</name>
</gene>
<dbReference type="AlphaFoldDB" id="A0A0A8QPB1"/>
<evidence type="ECO:0000256" key="2">
    <source>
        <dbReference type="SAM" id="MobiDB-lite"/>
    </source>
</evidence>
<dbReference type="Gene3D" id="3.90.190.10">
    <property type="entry name" value="Protein tyrosine phosphatase superfamily"/>
    <property type="match status" value="1"/>
</dbReference>
<dbReference type="EMBL" id="LT618793">
    <property type="protein sequence ID" value="SCQ79848.1"/>
    <property type="molecule type" value="Genomic_DNA"/>
</dbReference>
<dbReference type="GeneID" id="61222524"/>
<evidence type="ECO:0000256" key="1">
    <source>
        <dbReference type="ARBA" id="ARBA00009580"/>
    </source>
</evidence>
<dbReference type="SUPFAM" id="SSF52799">
    <property type="entry name" value="(Phosphotyrosine protein) phosphatases II"/>
    <property type="match status" value="1"/>
</dbReference>
<proteinExistence type="inferred from homology"/>
<dbReference type="InterPro" id="IPR016130">
    <property type="entry name" value="Tyr_Pase_AS"/>
</dbReference>
<feature type="compositionally biased region" description="Low complexity" evidence="2">
    <location>
        <begin position="1"/>
        <end position="22"/>
    </location>
</feature>
<dbReference type="GO" id="GO:0004721">
    <property type="term" value="F:phosphoprotein phosphatase activity"/>
    <property type="evidence" value="ECO:0007669"/>
    <property type="project" value="InterPro"/>
</dbReference>
<comment type="similarity">
    <text evidence="1">Belongs to the protein-tyrosine phosphatase family.</text>
</comment>
<dbReference type="PANTHER" id="PTHR31126">
    <property type="entry name" value="TYROSINE-PROTEIN PHOSPHATASE"/>
    <property type="match status" value="1"/>
</dbReference>
<dbReference type="PROSITE" id="PS00383">
    <property type="entry name" value="TYR_PHOSPHATASE_1"/>
    <property type="match status" value="1"/>
</dbReference>
<organism evidence="3 4">
    <name type="scientific">Propionibacterium freudenreichii</name>
    <dbReference type="NCBI Taxonomy" id="1744"/>
    <lineage>
        <taxon>Bacteria</taxon>
        <taxon>Bacillati</taxon>
        <taxon>Actinomycetota</taxon>
        <taxon>Actinomycetes</taxon>
        <taxon>Propionibacteriales</taxon>
        <taxon>Propionibacteriaceae</taxon>
        <taxon>Propionibacterium</taxon>
    </lineage>
</organism>
<dbReference type="InterPro" id="IPR029021">
    <property type="entry name" value="Prot-tyrosine_phosphatase-like"/>
</dbReference>
<accession>A0A0A8QPB1</accession>
<feature type="region of interest" description="Disordered" evidence="2">
    <location>
        <begin position="1"/>
        <end position="24"/>
    </location>
</feature>
<reference evidence="3 4" key="1">
    <citation type="submission" date="2016-09" db="EMBL/GenBank/DDBJ databases">
        <authorList>
            <person name="Laine KS P."/>
        </authorList>
    </citation>
    <scope>NUCLEOTIDE SEQUENCE [LARGE SCALE GENOMIC DNA]</scope>
    <source>
        <strain evidence="3">PFRJS-23</strain>
    </source>
</reference>